<organism evidence="2">
    <name type="scientific">uncultured Acidimicrobiales bacterium</name>
    <dbReference type="NCBI Taxonomy" id="310071"/>
    <lineage>
        <taxon>Bacteria</taxon>
        <taxon>Bacillati</taxon>
        <taxon>Actinomycetota</taxon>
        <taxon>Acidimicrobiia</taxon>
        <taxon>Acidimicrobiales</taxon>
        <taxon>environmental samples</taxon>
    </lineage>
</organism>
<evidence type="ECO:0000256" key="1">
    <source>
        <dbReference type="SAM" id="MobiDB-lite"/>
    </source>
</evidence>
<feature type="compositionally biased region" description="Basic and acidic residues" evidence="1">
    <location>
        <begin position="27"/>
        <end position="40"/>
    </location>
</feature>
<dbReference type="EMBL" id="CADCSZ010000157">
    <property type="protein sequence ID" value="CAA9255739.1"/>
    <property type="molecule type" value="Genomic_DNA"/>
</dbReference>
<gene>
    <name evidence="2" type="ORF">AVDCRST_MAG76-2559</name>
</gene>
<dbReference type="AlphaFoldDB" id="A0A6J4ILM3"/>
<protein>
    <submittedName>
        <fullName evidence="2">Riboflavin synthase eubacterial/eukaryotic</fullName>
        <ecNumber evidence="2">2.5.1.9</ecNumber>
    </submittedName>
</protein>
<proteinExistence type="predicted"/>
<sequence>VHRDHRGGGPTRGAQGGPLQVRLPLRFPDRGLTRRLDRPQRRLPHRGRPPRRCVRGRRRRRDARPHQPGRHETRRPGQPRASRPPPGPARRPPRARPRRRGRHRGPGPTRPGRDARTPPHPLRGRKGLHHRRRLQPDRGGRRHRQVPGRRHPPHRRGHHLGARPAGRPGQPGGRHHGQARREAARRPDHTSGRRGGSRL</sequence>
<accession>A0A6J4ILM3</accession>
<feature type="compositionally biased region" description="Basic residues" evidence="1">
    <location>
        <begin position="140"/>
        <end position="161"/>
    </location>
</feature>
<dbReference type="EC" id="2.5.1.9" evidence="2"/>
<feature type="region of interest" description="Disordered" evidence="1">
    <location>
        <begin position="1"/>
        <end position="199"/>
    </location>
</feature>
<feature type="non-terminal residue" evidence="2">
    <location>
        <position position="199"/>
    </location>
</feature>
<keyword evidence="2" id="KW-0808">Transferase</keyword>
<feature type="compositionally biased region" description="Basic and acidic residues" evidence="1">
    <location>
        <begin position="179"/>
        <end position="191"/>
    </location>
</feature>
<feature type="compositionally biased region" description="Basic residues" evidence="1">
    <location>
        <begin position="91"/>
        <end position="105"/>
    </location>
</feature>
<feature type="compositionally biased region" description="Basic residues" evidence="1">
    <location>
        <begin position="41"/>
        <end position="63"/>
    </location>
</feature>
<evidence type="ECO:0000313" key="2">
    <source>
        <dbReference type="EMBL" id="CAA9255739.1"/>
    </source>
</evidence>
<feature type="non-terminal residue" evidence="2">
    <location>
        <position position="1"/>
    </location>
</feature>
<reference evidence="2" key="1">
    <citation type="submission" date="2020-02" db="EMBL/GenBank/DDBJ databases">
        <authorList>
            <person name="Meier V. D."/>
        </authorList>
    </citation>
    <scope>NUCLEOTIDE SEQUENCE</scope>
    <source>
        <strain evidence="2">AVDCRST_MAG76</strain>
    </source>
</reference>
<feature type="compositionally biased region" description="Basic residues" evidence="1">
    <location>
        <begin position="122"/>
        <end position="133"/>
    </location>
</feature>
<dbReference type="GO" id="GO:0004746">
    <property type="term" value="F:riboflavin synthase activity"/>
    <property type="evidence" value="ECO:0007669"/>
    <property type="project" value="UniProtKB-EC"/>
</dbReference>
<name>A0A6J4ILM3_9ACTN</name>